<reference evidence="7" key="1">
    <citation type="submission" date="2016-12" db="EMBL/GenBank/DDBJ databases">
        <title>An insight into the sialome and mialome of the sand fly, Nyssomyia neivai.</title>
        <authorList>
            <person name="Sebastian V."/>
            <person name="Goulart T.M."/>
            <person name="Oliveira W."/>
            <person name="Calvo E."/>
            <person name="Oliveira L.F."/>
            <person name="Pinto M.C."/>
            <person name="Rosselino A.M."/>
            <person name="Ribeiro J.M."/>
        </authorList>
    </citation>
    <scope>NUCLEOTIDE SEQUENCE</scope>
</reference>
<feature type="domain" description="MGAT4 conserved region" evidence="5">
    <location>
        <begin position="128"/>
        <end position="405"/>
    </location>
</feature>
<dbReference type="InterPro" id="IPR057279">
    <property type="entry name" value="MGAT4"/>
</dbReference>
<feature type="transmembrane region" description="Helical" evidence="4">
    <location>
        <begin position="12"/>
        <end position="32"/>
    </location>
</feature>
<feature type="domain" description="MGAT4 A/B/C C-terminal" evidence="6">
    <location>
        <begin position="419"/>
        <end position="552"/>
    </location>
</feature>
<dbReference type="GO" id="GO:0005783">
    <property type="term" value="C:endoplasmic reticulum"/>
    <property type="evidence" value="ECO:0007669"/>
    <property type="project" value="TreeGrafter"/>
</dbReference>
<keyword evidence="4" id="KW-0812">Transmembrane</keyword>
<evidence type="ECO:0000313" key="7">
    <source>
        <dbReference type="EMBL" id="JAV12539.1"/>
    </source>
</evidence>
<protein>
    <submittedName>
        <fullName evidence="7">Putative n-acetylglucosaminyltransferase vi</fullName>
    </submittedName>
</protein>
<accession>A0A1L8E1H4</accession>
<evidence type="ECO:0000256" key="3">
    <source>
        <dbReference type="ARBA" id="ARBA00022679"/>
    </source>
</evidence>
<evidence type="ECO:0000256" key="2">
    <source>
        <dbReference type="ARBA" id="ARBA00022676"/>
    </source>
</evidence>
<proteinExistence type="predicted"/>
<dbReference type="GO" id="GO:0008375">
    <property type="term" value="F:acetylglucosaminyltransferase activity"/>
    <property type="evidence" value="ECO:0007669"/>
    <property type="project" value="TreeGrafter"/>
</dbReference>
<dbReference type="Pfam" id="PF04666">
    <property type="entry name" value="MGAT4_cons"/>
    <property type="match status" value="1"/>
</dbReference>
<keyword evidence="3 7" id="KW-0808">Transferase</keyword>
<evidence type="ECO:0000256" key="1">
    <source>
        <dbReference type="ARBA" id="ARBA00004922"/>
    </source>
</evidence>
<dbReference type="EMBL" id="GFDF01001545">
    <property type="protein sequence ID" value="JAV12539.1"/>
    <property type="molecule type" value="Transcribed_RNA"/>
</dbReference>
<name>A0A1L8E1H4_9DIPT</name>
<keyword evidence="2 7" id="KW-0328">Glycosyltransferase</keyword>
<evidence type="ECO:0000256" key="4">
    <source>
        <dbReference type="SAM" id="Phobius"/>
    </source>
</evidence>
<evidence type="ECO:0000259" key="5">
    <source>
        <dbReference type="Pfam" id="PF04666"/>
    </source>
</evidence>
<dbReference type="InterPro" id="IPR056576">
    <property type="entry name" value="MGAT4_A/B/C_C"/>
</dbReference>
<dbReference type="Pfam" id="PF23524">
    <property type="entry name" value="MGAT4A_C"/>
    <property type="match status" value="1"/>
</dbReference>
<keyword evidence="4" id="KW-1133">Transmembrane helix</keyword>
<dbReference type="AlphaFoldDB" id="A0A1L8E1H4"/>
<comment type="pathway">
    <text evidence="1">Protein modification; protein glycosylation.</text>
</comment>
<dbReference type="InterPro" id="IPR006759">
    <property type="entry name" value="Glyco_transf_54"/>
</dbReference>
<sequence>MGLAGPPLRRRGYYFLFIIVVLVPLTILFLIIGPDLSAEQTLSQRVAEFQIRLQYLESMYRARQEDVAILSQYLGMSNAANGVSGTGGGTEGANITLNGAILDALSPEARAILRNITSSSRYPSTIRMPTAFHFLPHLLDDPTSLRPAFLMSKGRQSVSVVLGIPTVKREKQSYLMGTLHNLITNMNEEERNDTMILVFIGETDLDYVQLVAKQIEVRFGTHVESGLIEVFSPPASYYPNLDALRVTLNDPPERVKWRSKQNLDFGFLMTYAQLKGTFYVQLEDDILAKRGFITTMKNFALEKSVRKDSWFVLDFCQLGFIGKLFKSAELPWVITFIQMFYNDKPVDWLLEHLIYTKICNWEKDMKHCKQEKAKLWIHYKPSLFQHIGTTSSLKGKVQKLKDKQFGKIPTFYSHSNPKAQVRSAIVAYKTHTLQRAYDGETFFWGLLPQPGDLVEFIFPHAIPLRKYLFRSGNTEHPSDKFYNTTIEILPSGLDEASPIWSTYNTTTDGFLIVGSFTSFGIAEGILEPKFGKIKEIRLHVHSDSENWAILSEIYLEESSAR</sequence>
<evidence type="ECO:0000259" key="6">
    <source>
        <dbReference type="Pfam" id="PF23524"/>
    </source>
</evidence>
<organism evidence="7">
    <name type="scientific">Nyssomyia neivai</name>
    <dbReference type="NCBI Taxonomy" id="330878"/>
    <lineage>
        <taxon>Eukaryota</taxon>
        <taxon>Metazoa</taxon>
        <taxon>Ecdysozoa</taxon>
        <taxon>Arthropoda</taxon>
        <taxon>Hexapoda</taxon>
        <taxon>Insecta</taxon>
        <taxon>Pterygota</taxon>
        <taxon>Neoptera</taxon>
        <taxon>Endopterygota</taxon>
        <taxon>Diptera</taxon>
        <taxon>Nematocera</taxon>
        <taxon>Psychodoidea</taxon>
        <taxon>Psychodidae</taxon>
        <taxon>Nyssomyia</taxon>
    </lineage>
</organism>
<dbReference type="PANTHER" id="PTHR12062:SF9">
    <property type="entry name" value="ALPHA-1,3-MANNOSYL-GLYCOPROTEIN 4-BETA-N-ACETYLGLUCOSAMINYLTRANSFERASE A, ISOFORM A"/>
    <property type="match status" value="1"/>
</dbReference>
<dbReference type="GO" id="GO:0005793">
    <property type="term" value="C:endoplasmic reticulum-Golgi intermediate compartment"/>
    <property type="evidence" value="ECO:0007669"/>
    <property type="project" value="TreeGrafter"/>
</dbReference>
<dbReference type="GO" id="GO:0006487">
    <property type="term" value="P:protein N-linked glycosylation"/>
    <property type="evidence" value="ECO:0007669"/>
    <property type="project" value="TreeGrafter"/>
</dbReference>
<keyword evidence="4" id="KW-0472">Membrane</keyword>
<dbReference type="GO" id="GO:0005795">
    <property type="term" value="C:Golgi stack"/>
    <property type="evidence" value="ECO:0007669"/>
    <property type="project" value="TreeGrafter"/>
</dbReference>
<dbReference type="PANTHER" id="PTHR12062">
    <property type="entry name" value="N-ACETYLGLUCOSAMINYLTRANSFERASE VI"/>
    <property type="match status" value="1"/>
</dbReference>